<dbReference type="AlphaFoldDB" id="A0A0B0PVQ3"/>
<gene>
    <name evidence="1" type="ORF">F383_35597</name>
</gene>
<organism evidence="1 2">
    <name type="scientific">Gossypium arboreum</name>
    <name type="common">Tree cotton</name>
    <name type="synonym">Gossypium nanking</name>
    <dbReference type="NCBI Taxonomy" id="29729"/>
    <lineage>
        <taxon>Eukaryota</taxon>
        <taxon>Viridiplantae</taxon>
        <taxon>Streptophyta</taxon>
        <taxon>Embryophyta</taxon>
        <taxon>Tracheophyta</taxon>
        <taxon>Spermatophyta</taxon>
        <taxon>Magnoliopsida</taxon>
        <taxon>eudicotyledons</taxon>
        <taxon>Gunneridae</taxon>
        <taxon>Pentapetalae</taxon>
        <taxon>rosids</taxon>
        <taxon>malvids</taxon>
        <taxon>Malvales</taxon>
        <taxon>Malvaceae</taxon>
        <taxon>Malvoideae</taxon>
        <taxon>Gossypium</taxon>
    </lineage>
</organism>
<proteinExistence type="predicted"/>
<keyword evidence="2" id="KW-1185">Reference proteome</keyword>
<accession>A0A0B0PVQ3</accession>
<evidence type="ECO:0000313" key="2">
    <source>
        <dbReference type="Proteomes" id="UP000032142"/>
    </source>
</evidence>
<evidence type="ECO:0000313" key="1">
    <source>
        <dbReference type="EMBL" id="KHG28892.1"/>
    </source>
</evidence>
<protein>
    <submittedName>
        <fullName evidence="1">Uncharacterized protein</fullName>
    </submittedName>
</protein>
<dbReference type="Proteomes" id="UP000032142">
    <property type="component" value="Unassembled WGS sequence"/>
</dbReference>
<name>A0A0B0PVQ3_GOSAR</name>
<reference evidence="2" key="1">
    <citation type="submission" date="2014-09" db="EMBL/GenBank/DDBJ databases">
        <authorList>
            <person name="Mudge J."/>
            <person name="Ramaraj T."/>
            <person name="Lindquist I.E."/>
            <person name="Bharti A.K."/>
            <person name="Sundararajan A."/>
            <person name="Cameron C.T."/>
            <person name="Woodward J.E."/>
            <person name="May G.D."/>
            <person name="Brubaker C."/>
            <person name="Broadhvest J."/>
            <person name="Wilkins T.A."/>
        </authorList>
    </citation>
    <scope>NUCLEOTIDE SEQUENCE</scope>
    <source>
        <strain evidence="2">cv. AKA8401</strain>
    </source>
</reference>
<dbReference type="EMBL" id="KN446895">
    <property type="protein sequence ID" value="KHG28892.1"/>
    <property type="molecule type" value="Genomic_DNA"/>
</dbReference>
<sequence length="51" mass="6473">MFIPLNFLEFSMDFQRYTFSVHFRVRQFIFMCPHFHFREHTPANLILQRDY</sequence>